<proteinExistence type="predicted"/>
<reference evidence="2" key="1">
    <citation type="journal article" date="2008" name="Nat. Genet.">
        <title>The Pristionchus pacificus genome provides a unique perspective on nematode lifestyle and parasitism.</title>
        <authorList>
            <person name="Dieterich C."/>
            <person name="Clifton S.W."/>
            <person name="Schuster L.N."/>
            <person name="Chinwalla A."/>
            <person name="Delehaunty K."/>
            <person name="Dinkelacker I."/>
            <person name="Fulton L."/>
            <person name="Fulton R."/>
            <person name="Godfrey J."/>
            <person name="Minx P."/>
            <person name="Mitreva M."/>
            <person name="Roeseler W."/>
            <person name="Tian H."/>
            <person name="Witte H."/>
            <person name="Yang S.P."/>
            <person name="Wilson R.K."/>
            <person name="Sommer R.J."/>
        </authorList>
    </citation>
    <scope>NUCLEOTIDE SEQUENCE [LARGE SCALE GENOMIC DNA]</scope>
    <source>
        <strain evidence="2">PS312</strain>
    </source>
</reference>
<gene>
    <name evidence="1" type="primary">WBGene00274196</name>
</gene>
<accession>A0A8R1YUM5</accession>
<dbReference type="EnsemblMetazoa" id="PPA35827.1">
    <property type="protein sequence ID" value="PPA35827.1"/>
    <property type="gene ID" value="WBGene00274196"/>
</dbReference>
<dbReference type="Pfam" id="PF00646">
    <property type="entry name" value="F-box"/>
    <property type="match status" value="1"/>
</dbReference>
<evidence type="ECO:0000313" key="2">
    <source>
        <dbReference type="Proteomes" id="UP000005239"/>
    </source>
</evidence>
<organism evidence="1 2">
    <name type="scientific">Pristionchus pacificus</name>
    <name type="common">Parasitic nematode worm</name>
    <dbReference type="NCBI Taxonomy" id="54126"/>
    <lineage>
        <taxon>Eukaryota</taxon>
        <taxon>Metazoa</taxon>
        <taxon>Ecdysozoa</taxon>
        <taxon>Nematoda</taxon>
        <taxon>Chromadorea</taxon>
        <taxon>Rhabditida</taxon>
        <taxon>Rhabditina</taxon>
        <taxon>Diplogasteromorpha</taxon>
        <taxon>Diplogasteroidea</taxon>
        <taxon>Neodiplogasteridae</taxon>
        <taxon>Pristionchus</taxon>
    </lineage>
</organism>
<keyword evidence="2" id="KW-1185">Reference proteome</keyword>
<dbReference type="CDD" id="cd09917">
    <property type="entry name" value="F-box_SF"/>
    <property type="match status" value="1"/>
</dbReference>
<accession>A0A2A6BK62</accession>
<dbReference type="InterPro" id="IPR001810">
    <property type="entry name" value="F-box_dom"/>
</dbReference>
<dbReference type="SUPFAM" id="SSF81383">
    <property type="entry name" value="F-box domain"/>
    <property type="match status" value="1"/>
</dbReference>
<evidence type="ECO:0000313" key="1">
    <source>
        <dbReference type="EnsemblMetazoa" id="PPA35827.1"/>
    </source>
</evidence>
<name>A0A2A6BK62_PRIPA</name>
<dbReference type="InterPro" id="IPR036047">
    <property type="entry name" value="F-box-like_dom_sf"/>
</dbReference>
<reference evidence="1" key="2">
    <citation type="submission" date="2022-06" db="UniProtKB">
        <authorList>
            <consortium name="EnsemblMetazoa"/>
        </authorList>
    </citation>
    <scope>IDENTIFICATION</scope>
    <source>
        <strain evidence="1">PS312</strain>
    </source>
</reference>
<protein>
    <submittedName>
        <fullName evidence="1">Uncharacterized protein</fullName>
    </submittedName>
</protein>
<sequence length="105" mass="11894">MSNPLKRSNEDAKSIAKTMKLLEEDHLPQIFDDCLLDILSRLDHDDLDELSTVSSKMRTLSVLSRSKAVKVPAKELSILQATNAQIVIELCFPREDVFIDRLRGL</sequence>
<dbReference type="Proteomes" id="UP000005239">
    <property type="component" value="Unassembled WGS sequence"/>
</dbReference>
<dbReference type="AlphaFoldDB" id="A0A2A6BK62"/>